<comment type="subcellular location">
    <subcellularLocation>
        <location evidence="1">Endomembrane system</location>
    </subcellularLocation>
</comment>
<feature type="binding site" evidence="8">
    <location>
        <position position="97"/>
    </location>
    <ligand>
        <name>UDP-alpha-D-glucose</name>
        <dbReference type="ChEBI" id="CHEBI:58885"/>
    </ligand>
</feature>
<keyword evidence="7" id="KW-0961">Cell wall biogenesis/degradation</keyword>
<feature type="non-terminal residue" evidence="10">
    <location>
        <position position="1"/>
    </location>
</feature>
<evidence type="ECO:0000256" key="9">
    <source>
        <dbReference type="SAM" id="Phobius"/>
    </source>
</evidence>
<evidence type="ECO:0000256" key="5">
    <source>
        <dbReference type="ARBA" id="ARBA00022989"/>
    </source>
</evidence>
<dbReference type="EMBL" id="JABEZZ010000004">
    <property type="protein sequence ID" value="MBA0583298.1"/>
    <property type="molecule type" value="Genomic_DNA"/>
</dbReference>
<gene>
    <name evidence="10" type="ORF">Gorai_014162</name>
</gene>
<evidence type="ECO:0000256" key="3">
    <source>
        <dbReference type="ARBA" id="ARBA00022679"/>
    </source>
</evidence>
<keyword evidence="5 9" id="KW-1133">Transmembrane helix</keyword>
<dbReference type="InterPro" id="IPR005150">
    <property type="entry name" value="Cellulose_synth"/>
</dbReference>
<reference evidence="10 11" key="1">
    <citation type="journal article" date="2019" name="Genome Biol. Evol.">
        <title>Insights into the evolution of the New World diploid cottons (Gossypium, subgenus Houzingenia) based on genome sequencing.</title>
        <authorList>
            <person name="Grover C.E."/>
            <person name="Arick M.A. 2nd"/>
            <person name="Thrash A."/>
            <person name="Conover J.L."/>
            <person name="Sanders W.S."/>
            <person name="Peterson D.G."/>
            <person name="Frelichowski J.E."/>
            <person name="Scheffler J.A."/>
            <person name="Scheffler B.E."/>
            <person name="Wendel J.F."/>
        </authorList>
    </citation>
    <scope>NUCLEOTIDE SEQUENCE [LARGE SCALE GENOMIC DNA]</scope>
    <source>
        <strain evidence="10">8</strain>
        <tissue evidence="10">Leaf</tissue>
    </source>
</reference>
<feature type="transmembrane region" description="Helical" evidence="9">
    <location>
        <begin position="32"/>
        <end position="51"/>
    </location>
</feature>
<evidence type="ECO:0000313" key="11">
    <source>
        <dbReference type="Proteomes" id="UP000593578"/>
    </source>
</evidence>
<organism evidence="10 11">
    <name type="scientific">Gossypium raimondii</name>
    <name type="common">Peruvian cotton</name>
    <name type="synonym">Gossypium klotzschianum subsp. raimondii</name>
    <dbReference type="NCBI Taxonomy" id="29730"/>
    <lineage>
        <taxon>Eukaryota</taxon>
        <taxon>Viridiplantae</taxon>
        <taxon>Streptophyta</taxon>
        <taxon>Embryophyta</taxon>
        <taxon>Tracheophyta</taxon>
        <taxon>Spermatophyta</taxon>
        <taxon>Magnoliopsida</taxon>
        <taxon>eudicotyledons</taxon>
        <taxon>Gunneridae</taxon>
        <taxon>Pentapetalae</taxon>
        <taxon>rosids</taxon>
        <taxon>malvids</taxon>
        <taxon>Malvales</taxon>
        <taxon>Malvaceae</taxon>
        <taxon>Malvoideae</taxon>
        <taxon>Gossypium</taxon>
    </lineage>
</organism>
<feature type="binding site" evidence="8">
    <location>
        <position position="267"/>
    </location>
    <ligand>
        <name>UDP-alpha-D-glucose</name>
        <dbReference type="ChEBI" id="CHEBI:58885"/>
    </ligand>
</feature>
<feature type="binding site" evidence="8">
    <location>
        <position position="126"/>
    </location>
    <ligand>
        <name>UDP-alpha-D-glucose</name>
        <dbReference type="ChEBI" id="CHEBI:58885"/>
    </ligand>
</feature>
<comment type="caution">
    <text evidence="10">The sequence shown here is derived from an EMBL/GenBank/DDBJ whole genome shotgun (WGS) entry which is preliminary data.</text>
</comment>
<dbReference type="GO" id="GO:0016020">
    <property type="term" value="C:membrane"/>
    <property type="evidence" value="ECO:0007669"/>
    <property type="project" value="InterPro"/>
</dbReference>
<dbReference type="Pfam" id="PF03552">
    <property type="entry name" value="Cellulose_synt"/>
    <property type="match status" value="1"/>
</dbReference>
<name>A0A7J8P2E0_GOSRA</name>
<dbReference type="GO" id="GO:0012505">
    <property type="term" value="C:endomembrane system"/>
    <property type="evidence" value="ECO:0007669"/>
    <property type="project" value="UniProtKB-SubCell"/>
</dbReference>
<keyword evidence="4 9" id="KW-0812">Transmembrane</keyword>
<evidence type="ECO:0000256" key="1">
    <source>
        <dbReference type="ARBA" id="ARBA00004308"/>
    </source>
</evidence>
<protein>
    <recommendedName>
        <fullName evidence="12">Cellulose synthase</fullName>
    </recommendedName>
</protein>
<sequence>MISPYRIVIVLRFFILAFFLRFRILTPAYDAYPLWLISVICEVWFAFSWILDQFPKWFPITRETYLDRLSLRFEREGEPNQLGAVDVFVSTVDPLKEPPIITANTVLSILAVDYPVEKVCCYVSDDGASMLLFDSLSETAEFARRWVPFCKKHNVEPRAPEFYFNEKIDYLKDKVHPSFVKERRAMKREYEEFKVRINALVAKAQKKPEEGWVMQDGTPWPGNNTRDHPGMIQVYLGSAGALDVDGKELPRLVYVSREKRPGYQHHKKAGAENAL</sequence>
<feature type="transmembrane region" description="Helical" evidence="9">
    <location>
        <begin position="7"/>
        <end position="26"/>
    </location>
</feature>
<evidence type="ECO:0000256" key="2">
    <source>
        <dbReference type="ARBA" id="ARBA00022676"/>
    </source>
</evidence>
<proteinExistence type="predicted"/>
<evidence type="ECO:0000256" key="4">
    <source>
        <dbReference type="ARBA" id="ARBA00022692"/>
    </source>
</evidence>
<evidence type="ECO:0000313" key="10">
    <source>
        <dbReference type="EMBL" id="MBA0583298.1"/>
    </source>
</evidence>
<feature type="binding site" evidence="8">
    <location>
        <position position="96"/>
    </location>
    <ligand>
        <name>UDP-alpha-D-glucose</name>
        <dbReference type="ChEBI" id="CHEBI:58885"/>
    </ligand>
</feature>
<evidence type="ECO:0000256" key="7">
    <source>
        <dbReference type="ARBA" id="ARBA00023316"/>
    </source>
</evidence>
<keyword evidence="3" id="KW-0808">Transferase</keyword>
<dbReference type="PANTHER" id="PTHR13301">
    <property type="entry name" value="X-BOX TRANSCRIPTION FACTOR-RELATED"/>
    <property type="match status" value="1"/>
</dbReference>
<keyword evidence="2" id="KW-0328">Glycosyltransferase</keyword>
<dbReference type="GO" id="GO:0016760">
    <property type="term" value="F:cellulose synthase (UDP-forming) activity"/>
    <property type="evidence" value="ECO:0007669"/>
    <property type="project" value="InterPro"/>
</dbReference>
<evidence type="ECO:0000256" key="8">
    <source>
        <dbReference type="PIRSR" id="PIRSR605150-2"/>
    </source>
</evidence>
<dbReference type="Proteomes" id="UP000593578">
    <property type="component" value="Unassembled WGS sequence"/>
</dbReference>
<feature type="binding site" evidence="8">
    <location>
        <position position="90"/>
    </location>
    <ligand>
        <name>UDP-alpha-D-glucose</name>
        <dbReference type="ChEBI" id="CHEBI:58885"/>
    </ligand>
</feature>
<dbReference type="AlphaFoldDB" id="A0A7J8P2E0"/>
<dbReference type="GO" id="GO:0030244">
    <property type="term" value="P:cellulose biosynthetic process"/>
    <property type="evidence" value="ECO:0007669"/>
    <property type="project" value="InterPro"/>
</dbReference>
<evidence type="ECO:0008006" key="12">
    <source>
        <dbReference type="Google" id="ProtNLM"/>
    </source>
</evidence>
<keyword evidence="6 9" id="KW-0472">Membrane</keyword>
<evidence type="ECO:0000256" key="6">
    <source>
        <dbReference type="ARBA" id="ARBA00023136"/>
    </source>
</evidence>
<accession>A0A7J8P2E0</accession>
<dbReference type="GO" id="GO:0071555">
    <property type="term" value="P:cell wall organization"/>
    <property type="evidence" value="ECO:0007669"/>
    <property type="project" value="UniProtKB-KW"/>
</dbReference>